<reference evidence="1 2" key="1">
    <citation type="submission" date="2017-12" db="EMBL/GenBank/DDBJ databases">
        <authorList>
            <person name="Hurst M.R.H."/>
        </authorList>
    </citation>
    <scope>NUCLEOTIDE SEQUENCE [LARGE SCALE GENOMIC DNA]</scope>
    <source>
        <strain evidence="1 2">TH11417</strain>
    </source>
</reference>
<reference evidence="1 2" key="2">
    <citation type="submission" date="2018-02" db="EMBL/GenBank/DDBJ databases">
        <title>Whole genome sequencing analysis of Streptococcus pluranimalium isolated from cattle infected mastitis in China.</title>
        <authorList>
            <person name="Zhang J.-R."/>
            <person name="Hu G.-Z."/>
        </authorList>
    </citation>
    <scope>NUCLEOTIDE SEQUENCE [LARGE SCALE GENOMIC DNA]</scope>
    <source>
        <strain evidence="1 2">TH11417</strain>
    </source>
</reference>
<evidence type="ECO:0008006" key="3">
    <source>
        <dbReference type="Google" id="ProtNLM"/>
    </source>
</evidence>
<dbReference type="GeneID" id="98393045"/>
<name>A0A2L0D414_9STRE</name>
<dbReference type="KEGG" id="splr:C0J00_03855"/>
<organism evidence="1 2">
    <name type="scientific">Streptococcus pluranimalium</name>
    <dbReference type="NCBI Taxonomy" id="82348"/>
    <lineage>
        <taxon>Bacteria</taxon>
        <taxon>Bacillati</taxon>
        <taxon>Bacillota</taxon>
        <taxon>Bacilli</taxon>
        <taxon>Lactobacillales</taxon>
        <taxon>Streptococcaceae</taxon>
        <taxon>Streptococcus</taxon>
    </lineage>
</organism>
<protein>
    <recommendedName>
        <fullName evidence="3">DUF2974 domain-containing protein</fullName>
    </recommendedName>
</protein>
<sequence length="419" mass="45562">MSRVTETGSEIPTLDASNLSYQFERVNIDYPEIKSVSARLSRINESKAIPKNLAYLDDFYDKKTGTSGTAFEVNGTKEVIVAYTGTNPEGDFFRDAGTDFNDIFLGKGGHYDPATHFYEEIAEQYGKDNITLTGHSLGGNIAQRVALKYDVPNTVIYNAAPLYIPMTTNWHYIKQFQQQVEIGQSDLGAIHKNISSIESDMKKFTGKVIRITTMKDFLNPGADSVEGIYIGKEYFIAGSGDHGLDAIINDEKQISQLEALFSLQGGILENIKLKMSVIATLQTTLSVGGTSQSEMIYLDGVQAKAVAKGLVTAAENGDELVKASAEAAIEEAESLYKTCQVAPSWASLLSDAEAEQAYHDGGATRDAMVTNVKELFEKKTQVSGELVEIFTGLVSSINEGISELEGQDSELAGLIRTYG</sequence>
<dbReference type="InterPro" id="IPR029058">
    <property type="entry name" value="AB_hydrolase_fold"/>
</dbReference>
<evidence type="ECO:0000313" key="1">
    <source>
        <dbReference type="EMBL" id="AUW96311.1"/>
    </source>
</evidence>
<dbReference type="Gene3D" id="3.40.50.1820">
    <property type="entry name" value="alpha/beta hydrolase"/>
    <property type="match status" value="1"/>
</dbReference>
<dbReference type="AlphaFoldDB" id="A0A2L0D414"/>
<dbReference type="Proteomes" id="UP000238956">
    <property type="component" value="Chromosome"/>
</dbReference>
<evidence type="ECO:0000313" key="2">
    <source>
        <dbReference type="Proteomes" id="UP000238956"/>
    </source>
</evidence>
<keyword evidence="2" id="KW-1185">Reference proteome</keyword>
<dbReference type="Pfam" id="PF26363">
    <property type="entry name" value="Phospholipase-like"/>
    <property type="match status" value="1"/>
</dbReference>
<accession>A0A2L0D414</accession>
<dbReference type="SUPFAM" id="SSF53474">
    <property type="entry name" value="alpha/beta-Hydrolases"/>
    <property type="match status" value="1"/>
</dbReference>
<gene>
    <name evidence="1" type="ORF">C0J00_03855</name>
</gene>
<dbReference type="OrthoDB" id="2413412at2"/>
<proteinExistence type="predicted"/>
<dbReference type="EMBL" id="CP025536">
    <property type="protein sequence ID" value="AUW96311.1"/>
    <property type="molecule type" value="Genomic_DNA"/>
</dbReference>
<dbReference type="RefSeq" id="WP_104967643.1">
    <property type="nucleotide sequence ID" value="NZ_CP025536.1"/>
</dbReference>